<name>A0AC34QHE0_9BILA</name>
<dbReference type="Proteomes" id="UP000887576">
    <property type="component" value="Unplaced"/>
</dbReference>
<sequence length="614" mass="70543">MKPLQHRAFAAEKLVIHDVFVFAGLELLGTLAVTGNLCLIVVLLRNKYLNRASFILMLSLAFADVFHGICTTCYFYPPIVLRETVPEFGVRIFNIIDWTAWSITLTHMSAICLDRLVAIMLYGKYNQIVTLKRVRLFSMGCWSTFICVNFMYYIFNFCCLIRPLKSSHYYTFGYDENKLNTESFLGDTNVYFYTYTPTEIVTLIILSVSNPVTLVQLYRRHKRKIALRQHTPRIAITSSVRARSQWQRASTMLLEMSMRMGSKAVTNDVRELASKRANRQQQRILFQISVVAVIFYLYMTTYYLVYYIFETENKWVMLFNSFFYSTTHMINPVIYFSLNKEMRAQLVQAMADFLAFICCTSSKARTEYGSMIKPSAERKTSNKMENSFTATETSPLFSSAVLSNKHGAMTVTFPRISPPSLLSPFDDQGSSDSKDPDSPENQPLMTIDDVEYTEINEEKEKTVLNGFIKTLTKVSSVLSNQKENGKVYEFKKFQSRSFDFSQTGNDLRNMRTSNTLECFTVGNAEFDSQDAKIDGLGFLSPISQTKSPESAYSYSDNNSSNSEQYNRLTHSCTWQKWSKLKNDNNTHQNTYESLTLLLDDNSLEDADDNDVIYL</sequence>
<organism evidence="1 2">
    <name type="scientific">Panagrolaimus sp. JU765</name>
    <dbReference type="NCBI Taxonomy" id="591449"/>
    <lineage>
        <taxon>Eukaryota</taxon>
        <taxon>Metazoa</taxon>
        <taxon>Ecdysozoa</taxon>
        <taxon>Nematoda</taxon>
        <taxon>Chromadorea</taxon>
        <taxon>Rhabditida</taxon>
        <taxon>Tylenchina</taxon>
        <taxon>Panagrolaimomorpha</taxon>
        <taxon>Panagrolaimoidea</taxon>
        <taxon>Panagrolaimidae</taxon>
        <taxon>Panagrolaimus</taxon>
    </lineage>
</organism>
<evidence type="ECO:0000313" key="1">
    <source>
        <dbReference type="Proteomes" id="UP000887576"/>
    </source>
</evidence>
<accession>A0AC34QHE0</accession>
<protein>
    <submittedName>
        <fullName evidence="2">G-protein coupled receptors family 1 profile domain-containing protein</fullName>
    </submittedName>
</protein>
<evidence type="ECO:0000313" key="2">
    <source>
        <dbReference type="WBParaSite" id="JU765_v2.g16379.t1"/>
    </source>
</evidence>
<reference evidence="2" key="1">
    <citation type="submission" date="2022-11" db="UniProtKB">
        <authorList>
            <consortium name="WormBaseParasite"/>
        </authorList>
    </citation>
    <scope>IDENTIFICATION</scope>
</reference>
<dbReference type="WBParaSite" id="JU765_v2.g16379.t1">
    <property type="protein sequence ID" value="JU765_v2.g16379.t1"/>
    <property type="gene ID" value="JU765_v2.g16379"/>
</dbReference>
<proteinExistence type="predicted"/>